<sequence>MQIKSFRDLYVWQKAHLLALNIYKIVNEFPKSELYGLSSQLKRAVISVTSNIAEGFARRSKKEKIQFYFISLGSITEIENQLILAKDLRYLSEKIFDELFIQSDEIAKMINGLIKSIKNSYLPTTNS</sequence>
<protein>
    <submittedName>
        <fullName evidence="1">Four helix bundle protein</fullName>
    </submittedName>
</protein>
<dbReference type="Pfam" id="PF05635">
    <property type="entry name" value="23S_rRNA_IVP"/>
    <property type="match status" value="1"/>
</dbReference>
<name>A0A1J5HSW6_9BACT</name>
<dbReference type="InterPro" id="IPR012657">
    <property type="entry name" value="23S_rRNA-intervening_sequence"/>
</dbReference>
<dbReference type="CDD" id="cd16377">
    <property type="entry name" value="23S_rRNA_IVP_like"/>
    <property type="match status" value="1"/>
</dbReference>
<dbReference type="Gene3D" id="1.20.1440.60">
    <property type="entry name" value="23S rRNA-intervening sequence"/>
    <property type="match status" value="1"/>
</dbReference>
<reference evidence="1 2" key="1">
    <citation type="journal article" date="2016" name="Environ. Microbiol.">
        <title>Genomic resolution of a cold subsurface aquifer community provides metabolic insights for novel microbes adapted to high CO concentrations.</title>
        <authorList>
            <person name="Probst A.J."/>
            <person name="Castelle C.J."/>
            <person name="Singh A."/>
            <person name="Brown C.T."/>
            <person name="Anantharaman K."/>
            <person name="Sharon I."/>
            <person name="Hug L.A."/>
            <person name="Burstein D."/>
            <person name="Emerson J.B."/>
            <person name="Thomas B.C."/>
            <person name="Banfield J.F."/>
        </authorList>
    </citation>
    <scope>NUCLEOTIDE SEQUENCE [LARGE SCALE GENOMIC DNA]</scope>
    <source>
        <strain evidence="1">CG2_30_33_16</strain>
    </source>
</reference>
<dbReference type="PANTHER" id="PTHR38471">
    <property type="entry name" value="FOUR HELIX BUNDLE PROTEIN"/>
    <property type="match status" value="1"/>
</dbReference>
<dbReference type="EMBL" id="MNZM01000093">
    <property type="protein sequence ID" value="OIP83134.1"/>
    <property type="molecule type" value="Genomic_DNA"/>
</dbReference>
<dbReference type="SUPFAM" id="SSF158446">
    <property type="entry name" value="IVS-encoded protein-like"/>
    <property type="match status" value="1"/>
</dbReference>
<organism evidence="1 2">
    <name type="scientific">Candidatus Roizmanbacteria bacterium CG2_30_33_16</name>
    <dbReference type="NCBI Taxonomy" id="1805340"/>
    <lineage>
        <taxon>Bacteria</taxon>
        <taxon>Candidatus Roizmaniibacteriota</taxon>
    </lineage>
</organism>
<comment type="caution">
    <text evidence="1">The sequence shown here is derived from an EMBL/GenBank/DDBJ whole genome shotgun (WGS) entry which is preliminary data.</text>
</comment>
<accession>A0A1J5HSW6</accession>
<dbReference type="AlphaFoldDB" id="A0A1J5HSW6"/>
<dbReference type="Proteomes" id="UP000183758">
    <property type="component" value="Unassembled WGS sequence"/>
</dbReference>
<evidence type="ECO:0000313" key="2">
    <source>
        <dbReference type="Proteomes" id="UP000183758"/>
    </source>
</evidence>
<dbReference type="NCBIfam" id="TIGR02436">
    <property type="entry name" value="four helix bundle protein"/>
    <property type="match status" value="1"/>
</dbReference>
<proteinExistence type="predicted"/>
<evidence type="ECO:0000313" key="1">
    <source>
        <dbReference type="EMBL" id="OIP83134.1"/>
    </source>
</evidence>
<gene>
    <name evidence="1" type="ORF">AUK04_03725</name>
</gene>
<dbReference type="InterPro" id="IPR036583">
    <property type="entry name" value="23S_rRNA_IVS_sf"/>
</dbReference>
<dbReference type="PANTHER" id="PTHR38471:SF2">
    <property type="entry name" value="FOUR HELIX BUNDLE PROTEIN"/>
    <property type="match status" value="1"/>
</dbReference>